<keyword evidence="6" id="KW-1185">Reference proteome</keyword>
<dbReference type="InterPro" id="IPR014148">
    <property type="entry name" value="VirB9"/>
</dbReference>
<organism evidence="5 6">
    <name type="scientific">Rhizobium tubonense</name>
    <dbReference type="NCBI Taxonomy" id="484088"/>
    <lineage>
        <taxon>Bacteria</taxon>
        <taxon>Pseudomonadati</taxon>
        <taxon>Pseudomonadota</taxon>
        <taxon>Alphaproteobacteria</taxon>
        <taxon>Hyphomicrobiales</taxon>
        <taxon>Rhizobiaceae</taxon>
        <taxon>Rhizobium/Agrobacterium group</taxon>
        <taxon>Rhizobium</taxon>
    </lineage>
</organism>
<gene>
    <name evidence="5" type="primary">virB9</name>
    <name evidence="5" type="ORF">CPY51_14005</name>
</gene>
<name>A0A2W4ESQ1_9HYPH</name>
<dbReference type="Pfam" id="PF03524">
    <property type="entry name" value="CagX"/>
    <property type="match status" value="1"/>
</dbReference>
<dbReference type="EMBL" id="PCDP01000035">
    <property type="protein sequence ID" value="PZM13963.1"/>
    <property type="molecule type" value="Genomic_DNA"/>
</dbReference>
<evidence type="ECO:0000256" key="2">
    <source>
        <dbReference type="ARBA" id="ARBA00022729"/>
    </source>
</evidence>
<evidence type="ECO:0000256" key="1">
    <source>
        <dbReference type="ARBA" id="ARBA00006135"/>
    </source>
</evidence>
<evidence type="ECO:0000256" key="4">
    <source>
        <dbReference type="SAM" id="SignalP"/>
    </source>
</evidence>
<feature type="chain" id="PRO_5016093077" evidence="4">
    <location>
        <begin position="28"/>
        <end position="270"/>
    </location>
</feature>
<protein>
    <submittedName>
        <fullName evidence="5">P-type conjugative transfer protein VirB9</fullName>
    </submittedName>
</protein>
<dbReference type="InterPro" id="IPR033645">
    <property type="entry name" value="VirB9/CagX/TrbG_C"/>
</dbReference>
<sequence length="270" mass="30189">MIKCGSVFFTVFVAAVLALTGATSARAEIAPKRGVADARVRTVVYSASDVVAVDATYGVSTMIAIGDTEKIETVAVGDSLSWKIEPNKRGNIIFLKPVEPKTTTNMNIVSDKHVYTFILRAHPEAMGDQTYLVKFRYPDEEADARLLAEAQRLVSQPNRAGFKYESANTDYSFRGDMELKPVNAFDDGVKTWFRFKSDLPAIFIVEDGTREILANYRREGDYIVVDKIAKQWMLRRGNYATCLFNLNRRSAPNADQPTMIADRPIVKRGK</sequence>
<reference evidence="5 6" key="1">
    <citation type="journal article" date="2018" name="Sci. Rep.">
        <title>Rhizobium tumorigenes sp. nov., a novel plant tumorigenic bacterium isolated from cane gall tumors on thornless blackberry.</title>
        <authorList>
            <person name="Kuzmanovi N."/>
            <person name="Smalla K."/>
            <person name="Gronow S."/>
            <person name="PuBawska J."/>
        </authorList>
    </citation>
    <scope>NUCLEOTIDE SEQUENCE [LARGE SCALE GENOMIC DNA]</scope>
    <source>
        <strain evidence="5 6">CCBAU 85046</strain>
    </source>
</reference>
<dbReference type="AlphaFoldDB" id="A0A2W4ESQ1"/>
<feature type="signal peptide" evidence="4">
    <location>
        <begin position="1"/>
        <end position="27"/>
    </location>
</feature>
<evidence type="ECO:0000313" key="6">
    <source>
        <dbReference type="Proteomes" id="UP000248925"/>
    </source>
</evidence>
<comment type="similarity">
    <text evidence="1">Belongs to the TrbG/VirB9 family.</text>
</comment>
<keyword evidence="2 4" id="KW-0732">Signal</keyword>
<dbReference type="Proteomes" id="UP000248925">
    <property type="component" value="Unassembled WGS sequence"/>
</dbReference>
<keyword evidence="3" id="KW-0843">Virulence</keyword>
<dbReference type="Gene3D" id="2.60.40.2500">
    <property type="match status" value="1"/>
</dbReference>
<evidence type="ECO:0000313" key="5">
    <source>
        <dbReference type="EMBL" id="PZM13963.1"/>
    </source>
</evidence>
<dbReference type="InterPro" id="IPR010258">
    <property type="entry name" value="Conjugal_tfr_TrbG/VirB9/CagX"/>
</dbReference>
<dbReference type="NCBIfam" id="TIGR02781">
    <property type="entry name" value="VirB9"/>
    <property type="match status" value="1"/>
</dbReference>
<dbReference type="InterPro" id="IPR038161">
    <property type="entry name" value="VirB9/CagX/TrbG_C_sf"/>
</dbReference>
<accession>A0A2W4ESQ1</accession>
<evidence type="ECO:0000256" key="3">
    <source>
        <dbReference type="ARBA" id="ARBA00023026"/>
    </source>
</evidence>
<dbReference type="OrthoDB" id="7390264at2"/>
<dbReference type="CDD" id="cd06911">
    <property type="entry name" value="VirB9_CagX_TrbG"/>
    <property type="match status" value="1"/>
</dbReference>
<proteinExistence type="inferred from homology"/>
<comment type="caution">
    <text evidence="5">The sequence shown here is derived from an EMBL/GenBank/DDBJ whole genome shotgun (WGS) entry which is preliminary data.</text>
</comment>
<dbReference type="RefSeq" id="WP_111160814.1">
    <property type="nucleotide sequence ID" value="NZ_PCDP01000035.1"/>
</dbReference>